<evidence type="ECO:0000256" key="1">
    <source>
        <dbReference type="SAM" id="MobiDB-lite"/>
    </source>
</evidence>
<protein>
    <recommendedName>
        <fullName evidence="2">F-box domain-containing protein</fullName>
    </recommendedName>
</protein>
<dbReference type="Pfam" id="PF12937">
    <property type="entry name" value="F-box-like"/>
    <property type="match status" value="1"/>
</dbReference>
<dbReference type="SUPFAM" id="SSF81383">
    <property type="entry name" value="F-box domain"/>
    <property type="match status" value="1"/>
</dbReference>
<dbReference type="STRING" id="569365.A0A0D2BZT3"/>
<reference evidence="3 4" key="1">
    <citation type="submission" date="2015-01" db="EMBL/GenBank/DDBJ databases">
        <title>The Genome Sequence of Cladophialophora immunda CBS83496.</title>
        <authorList>
            <consortium name="The Broad Institute Genomics Platform"/>
            <person name="Cuomo C."/>
            <person name="de Hoog S."/>
            <person name="Gorbushina A."/>
            <person name="Stielow B."/>
            <person name="Teixiera M."/>
            <person name="Abouelleil A."/>
            <person name="Chapman S.B."/>
            <person name="Priest M."/>
            <person name="Young S.K."/>
            <person name="Wortman J."/>
            <person name="Nusbaum C."/>
            <person name="Birren B."/>
        </authorList>
    </citation>
    <scope>NUCLEOTIDE SEQUENCE [LARGE SCALE GENOMIC DNA]</scope>
    <source>
        <strain evidence="3 4">CBS 83496</strain>
    </source>
</reference>
<feature type="region of interest" description="Disordered" evidence="1">
    <location>
        <begin position="486"/>
        <end position="507"/>
    </location>
</feature>
<evidence type="ECO:0000259" key="2">
    <source>
        <dbReference type="PROSITE" id="PS50181"/>
    </source>
</evidence>
<dbReference type="HOGENOM" id="CLU_031206_0_0_1"/>
<accession>A0A0D2BZT3</accession>
<keyword evidence="4" id="KW-1185">Reference proteome</keyword>
<dbReference type="PROSITE" id="PS50181">
    <property type="entry name" value="FBOX"/>
    <property type="match status" value="1"/>
</dbReference>
<dbReference type="GeneID" id="27349496"/>
<proteinExistence type="predicted"/>
<dbReference type="CDD" id="cd09917">
    <property type="entry name" value="F-box_SF"/>
    <property type="match status" value="1"/>
</dbReference>
<dbReference type="InterPro" id="IPR036047">
    <property type="entry name" value="F-box-like_dom_sf"/>
</dbReference>
<dbReference type="InterPro" id="IPR001810">
    <property type="entry name" value="F-box_dom"/>
</dbReference>
<dbReference type="AlphaFoldDB" id="A0A0D2BZT3"/>
<dbReference type="Gene3D" id="3.80.10.10">
    <property type="entry name" value="Ribonuclease Inhibitor"/>
    <property type="match status" value="1"/>
</dbReference>
<organism evidence="3 4">
    <name type="scientific">Cladophialophora immunda</name>
    <dbReference type="NCBI Taxonomy" id="569365"/>
    <lineage>
        <taxon>Eukaryota</taxon>
        <taxon>Fungi</taxon>
        <taxon>Dikarya</taxon>
        <taxon>Ascomycota</taxon>
        <taxon>Pezizomycotina</taxon>
        <taxon>Eurotiomycetes</taxon>
        <taxon>Chaetothyriomycetidae</taxon>
        <taxon>Chaetothyriales</taxon>
        <taxon>Herpotrichiellaceae</taxon>
        <taxon>Cladophialophora</taxon>
    </lineage>
</organism>
<name>A0A0D2BZT3_9EURO</name>
<gene>
    <name evidence="3" type="ORF">PV07_10302</name>
</gene>
<dbReference type="VEuPathDB" id="FungiDB:PV07_10302"/>
<sequence>MTSSATQVAVNQAPDLPNEILLLIIQRCPRSTLKRLRLVSKNLAHMVEPYLWRKVVLVPNDHCILGLYRALKRSKITRHVTTLTYDGRFGSFFHCVKGIPPDPTLPYPEEEQHKEAALLDRTCAGHFKPYEDVSIEVAILSRALRILPNLQGVRVKDHEDGSSIPAAKVPSFYRKICKRLRVNPETVNWNSMAGTTGRSYTKGFLTAAFSAGCRLQTFEAKNIDGRSMFGVVPIKAPSALQQLRICRTITENLHALELSFRNDTLISTANHIEAVRSLLEGAPRIKTLRLRLTDCSANRYQYAEDDLISDFCGLLETSAGTWTSVPLVPRLETLIVDACICHDEDLIHFLKIHAPTLRRLELSNVTLLGGEDRRECWVRLIKHLKTDLKLTSISFSGWLSNGGRQQWFVAKDTVGTDRLKAKVEAYVTDRRIRACPLESIAIQPNQGDVEQPSDGEEFEGDLTWTMVYSNHTGEQMDWQLTQPSFGVHSNEASQPPSESGDVNSLEQTNSEGWIEHAGEEGDDSEPDEPVNVEPPFSYETVEVANLIDGSTFTYQSLPLTSSTVTVYKFTQSTQSTPAAWKPVAIPAEIFFDDAPPPDYPPKY</sequence>
<dbReference type="InterPro" id="IPR032675">
    <property type="entry name" value="LRR_dom_sf"/>
</dbReference>
<feature type="domain" description="F-box" evidence="2">
    <location>
        <begin position="10"/>
        <end position="55"/>
    </location>
</feature>
<feature type="compositionally biased region" description="Polar residues" evidence="1">
    <location>
        <begin position="490"/>
        <end position="507"/>
    </location>
</feature>
<evidence type="ECO:0000313" key="3">
    <source>
        <dbReference type="EMBL" id="KIW24598.1"/>
    </source>
</evidence>
<dbReference type="Proteomes" id="UP000054466">
    <property type="component" value="Unassembled WGS sequence"/>
</dbReference>
<dbReference type="RefSeq" id="XP_016244814.1">
    <property type="nucleotide sequence ID" value="XM_016397623.1"/>
</dbReference>
<dbReference type="OrthoDB" id="5422579at2759"/>
<dbReference type="EMBL" id="KN847045">
    <property type="protein sequence ID" value="KIW24598.1"/>
    <property type="molecule type" value="Genomic_DNA"/>
</dbReference>
<evidence type="ECO:0000313" key="4">
    <source>
        <dbReference type="Proteomes" id="UP000054466"/>
    </source>
</evidence>